<reference evidence="3" key="1">
    <citation type="journal article" date="2019" name="Int. J. Syst. Evol. Microbiol.">
        <title>The Global Catalogue of Microorganisms (GCM) 10K type strain sequencing project: providing services to taxonomists for standard genome sequencing and annotation.</title>
        <authorList>
            <consortium name="The Broad Institute Genomics Platform"/>
            <consortium name="The Broad Institute Genome Sequencing Center for Infectious Disease"/>
            <person name="Wu L."/>
            <person name="Ma J."/>
        </authorList>
    </citation>
    <scope>NUCLEOTIDE SEQUENCE [LARGE SCALE GENOMIC DNA]</scope>
    <source>
        <strain evidence="3">JCM 16925</strain>
    </source>
</reference>
<keyword evidence="3" id="KW-1185">Reference proteome</keyword>
<sequence length="117" mass="12390">MIAAATGVPLRGSLSRASTHVTTVFGFAISTLTQALDKSSLPVGRRVGKVPAPTSTSGKTARRSRRLLETERARHPAIRDHLSPPPDWAAVRRSAGEPSDMQLSVVDPMPMASPPPS</sequence>
<organism evidence="2 3">
    <name type="scientific">Streptomyces shaanxiensis</name>
    <dbReference type="NCBI Taxonomy" id="653357"/>
    <lineage>
        <taxon>Bacteria</taxon>
        <taxon>Bacillati</taxon>
        <taxon>Actinomycetota</taxon>
        <taxon>Actinomycetes</taxon>
        <taxon>Kitasatosporales</taxon>
        <taxon>Streptomycetaceae</taxon>
        <taxon>Streptomyces</taxon>
    </lineage>
</organism>
<comment type="caution">
    <text evidence="2">The sequence shown here is derived from an EMBL/GenBank/DDBJ whole genome shotgun (WGS) entry which is preliminary data.</text>
</comment>
<proteinExistence type="predicted"/>
<accession>A0ABP7W9J2</accession>
<dbReference type="Proteomes" id="UP001499984">
    <property type="component" value="Unassembled WGS sequence"/>
</dbReference>
<evidence type="ECO:0000313" key="2">
    <source>
        <dbReference type="EMBL" id="GAA4084230.1"/>
    </source>
</evidence>
<name>A0ABP7W9J2_9ACTN</name>
<feature type="region of interest" description="Disordered" evidence="1">
    <location>
        <begin position="44"/>
        <end position="117"/>
    </location>
</feature>
<feature type="compositionally biased region" description="Basic and acidic residues" evidence="1">
    <location>
        <begin position="66"/>
        <end position="82"/>
    </location>
</feature>
<dbReference type="EMBL" id="BAAAZY010000028">
    <property type="protein sequence ID" value="GAA4084230.1"/>
    <property type="molecule type" value="Genomic_DNA"/>
</dbReference>
<evidence type="ECO:0000256" key="1">
    <source>
        <dbReference type="SAM" id="MobiDB-lite"/>
    </source>
</evidence>
<gene>
    <name evidence="2" type="ORF">GCM10022233_77690</name>
</gene>
<evidence type="ECO:0000313" key="3">
    <source>
        <dbReference type="Proteomes" id="UP001499984"/>
    </source>
</evidence>
<protein>
    <submittedName>
        <fullName evidence="2">Uncharacterized protein</fullName>
    </submittedName>
</protein>